<dbReference type="Proteomes" id="UP001371218">
    <property type="component" value="Unassembled WGS sequence"/>
</dbReference>
<gene>
    <name evidence="1" type="ORF">AACH06_18990</name>
</gene>
<dbReference type="RefSeq" id="WP_341427326.1">
    <property type="nucleotide sequence ID" value="NZ_JBBUTG010000012.1"/>
</dbReference>
<evidence type="ECO:0000313" key="2">
    <source>
        <dbReference type="Proteomes" id="UP001371218"/>
    </source>
</evidence>
<keyword evidence="2" id="KW-1185">Reference proteome</keyword>
<proteinExistence type="predicted"/>
<protein>
    <submittedName>
        <fullName evidence="1">Uncharacterized protein</fullName>
    </submittedName>
</protein>
<reference evidence="1 2" key="1">
    <citation type="submission" date="2024-04" db="EMBL/GenBank/DDBJ databases">
        <title>Novel species of the genus Ideonella isolated from streams.</title>
        <authorList>
            <person name="Lu H."/>
        </authorList>
    </citation>
    <scope>NUCLEOTIDE SEQUENCE [LARGE SCALE GENOMIC DNA]</scope>
    <source>
        <strain evidence="1 2">DXS29W</strain>
    </source>
</reference>
<evidence type="ECO:0000313" key="1">
    <source>
        <dbReference type="EMBL" id="MEK8032912.1"/>
    </source>
</evidence>
<organism evidence="1 2">
    <name type="scientific">Ideonella lacteola</name>
    <dbReference type="NCBI Taxonomy" id="2984193"/>
    <lineage>
        <taxon>Bacteria</taxon>
        <taxon>Pseudomonadati</taxon>
        <taxon>Pseudomonadota</taxon>
        <taxon>Betaproteobacteria</taxon>
        <taxon>Burkholderiales</taxon>
        <taxon>Sphaerotilaceae</taxon>
        <taxon>Ideonella</taxon>
    </lineage>
</organism>
<sequence length="69" mass="7557">MLGQWRGEPAWLQAEEVPDGDECQQPMALAAQLEQGRDSTTEMNFGGGGSAYVFRCTCASGRAKMLWQC</sequence>
<name>A0ABU9BVL0_9BURK</name>
<accession>A0ABU9BVL0</accession>
<dbReference type="EMBL" id="JBBUTG010000012">
    <property type="protein sequence ID" value="MEK8032912.1"/>
    <property type="molecule type" value="Genomic_DNA"/>
</dbReference>
<comment type="caution">
    <text evidence="1">The sequence shown here is derived from an EMBL/GenBank/DDBJ whole genome shotgun (WGS) entry which is preliminary data.</text>
</comment>